<dbReference type="Pfam" id="PF18922">
    <property type="entry name" value="DUF5672"/>
    <property type="match status" value="1"/>
</dbReference>
<proteinExistence type="predicted"/>
<evidence type="ECO:0000313" key="2">
    <source>
        <dbReference type="EMBL" id="QGZ60006.1"/>
    </source>
</evidence>
<dbReference type="KEGG" id="pacp:FAZ97_34335"/>
<feature type="domain" description="DUF5672" evidence="1">
    <location>
        <begin position="61"/>
        <end position="186"/>
    </location>
</feature>
<dbReference type="OrthoDB" id="7391526at2"/>
<accession>A0A7Z2JCU8</accession>
<dbReference type="Proteomes" id="UP000434209">
    <property type="component" value="Chromosome 4"/>
</dbReference>
<evidence type="ECO:0000259" key="1">
    <source>
        <dbReference type="Pfam" id="PF18922"/>
    </source>
</evidence>
<dbReference type="RefSeq" id="WP_158763181.1">
    <property type="nucleotide sequence ID" value="NZ_CP046912.1"/>
</dbReference>
<keyword evidence="3" id="KW-1185">Reference proteome</keyword>
<reference evidence="2 3" key="1">
    <citation type="submission" date="2019-12" db="EMBL/GenBank/DDBJ databases">
        <title>Paraburkholderia acidiphila 7Q-K02 sp. nov and Paraburkholderia acidisoli DHF22 sp. nov., two strains isolated from forest soil.</title>
        <authorList>
            <person name="Gao Z."/>
            <person name="Qiu L."/>
        </authorList>
    </citation>
    <scope>NUCLEOTIDE SEQUENCE [LARGE SCALE GENOMIC DNA]</scope>
    <source>
        <strain evidence="2 3">7Q-K02</strain>
    </source>
</reference>
<sequence length="284" mass="31977">MLINESQPLSLSDVTVCAVDTINAPLAARALDKSLSQCAFGDAILFSDVTVPTQARIATIDRLHSREAYSAFLLKQLVHHITTPWVLVVQWDGYVLDARRWSEAFRECDYIGARWIHHDDGMNVGNGGFSLRSARLLHALQDTRFAIPADPVEDDLICRTWRPQLEADYGIHFASADVAARFSYEYGDVRGPTFGFHGAFNMWRHLDGSELADIVREIDVKTLASKEMLNLLLMYCRLRKFACVKAMYARYRSHWSAQAFLEGLARVGVQGESALRYAEICESA</sequence>
<dbReference type="AlphaFoldDB" id="A0A7Z2JCU8"/>
<name>A0A7Z2JCU8_9BURK</name>
<gene>
    <name evidence="2" type="ORF">FAZ97_34335</name>
</gene>
<organism evidence="2 3">
    <name type="scientific">Paraburkholderia acidiphila</name>
    <dbReference type="NCBI Taxonomy" id="2571747"/>
    <lineage>
        <taxon>Bacteria</taxon>
        <taxon>Pseudomonadati</taxon>
        <taxon>Pseudomonadota</taxon>
        <taxon>Betaproteobacteria</taxon>
        <taxon>Burkholderiales</taxon>
        <taxon>Burkholderiaceae</taxon>
        <taxon>Paraburkholderia</taxon>
    </lineage>
</organism>
<dbReference type="EMBL" id="CP046912">
    <property type="protein sequence ID" value="QGZ60006.1"/>
    <property type="molecule type" value="Genomic_DNA"/>
</dbReference>
<dbReference type="InterPro" id="IPR043729">
    <property type="entry name" value="DUF5672"/>
</dbReference>
<protein>
    <recommendedName>
        <fullName evidence="1">DUF5672 domain-containing protein</fullName>
    </recommendedName>
</protein>
<evidence type="ECO:0000313" key="3">
    <source>
        <dbReference type="Proteomes" id="UP000434209"/>
    </source>
</evidence>